<sequence length="86" mass="9753">MFQTRDRSRRRMRLFLVIASMGRVAAATTTTTLESGVALRIARCEDEKVDPEKCQTRDPTVSVVNGRGKTINKCVFFEFEQSPELV</sequence>
<evidence type="ECO:0000256" key="1">
    <source>
        <dbReference type="SAM" id="SignalP"/>
    </source>
</evidence>
<dbReference type="EMBL" id="JACGCM010001798">
    <property type="protein sequence ID" value="KAF6149316.1"/>
    <property type="molecule type" value="Genomic_DNA"/>
</dbReference>
<protein>
    <submittedName>
        <fullName evidence="2">Uncharacterized protein</fullName>
    </submittedName>
</protein>
<dbReference type="AlphaFoldDB" id="A0A7J7M398"/>
<evidence type="ECO:0000313" key="3">
    <source>
        <dbReference type="Proteomes" id="UP000541444"/>
    </source>
</evidence>
<evidence type="ECO:0000313" key="2">
    <source>
        <dbReference type="EMBL" id="KAF6149316.1"/>
    </source>
</evidence>
<feature type="signal peptide" evidence="1">
    <location>
        <begin position="1"/>
        <end position="27"/>
    </location>
</feature>
<keyword evidence="3" id="KW-1185">Reference proteome</keyword>
<comment type="caution">
    <text evidence="2">The sequence shown here is derived from an EMBL/GenBank/DDBJ whole genome shotgun (WGS) entry which is preliminary data.</text>
</comment>
<proteinExistence type="predicted"/>
<accession>A0A7J7M398</accession>
<keyword evidence="1" id="KW-0732">Signal</keyword>
<organism evidence="2 3">
    <name type="scientific">Kingdonia uniflora</name>
    <dbReference type="NCBI Taxonomy" id="39325"/>
    <lineage>
        <taxon>Eukaryota</taxon>
        <taxon>Viridiplantae</taxon>
        <taxon>Streptophyta</taxon>
        <taxon>Embryophyta</taxon>
        <taxon>Tracheophyta</taxon>
        <taxon>Spermatophyta</taxon>
        <taxon>Magnoliopsida</taxon>
        <taxon>Ranunculales</taxon>
        <taxon>Circaeasteraceae</taxon>
        <taxon>Kingdonia</taxon>
    </lineage>
</organism>
<feature type="chain" id="PRO_5029814947" evidence="1">
    <location>
        <begin position="28"/>
        <end position="86"/>
    </location>
</feature>
<gene>
    <name evidence="2" type="ORF">GIB67_026172</name>
</gene>
<dbReference type="Proteomes" id="UP000541444">
    <property type="component" value="Unassembled WGS sequence"/>
</dbReference>
<name>A0A7J7M398_9MAGN</name>
<reference evidence="2 3" key="1">
    <citation type="journal article" date="2020" name="IScience">
        <title>Genome Sequencing of the Endangered Kingdonia uniflora (Circaeasteraceae, Ranunculales) Reveals Potential Mechanisms of Evolutionary Specialization.</title>
        <authorList>
            <person name="Sun Y."/>
            <person name="Deng T."/>
            <person name="Zhang A."/>
            <person name="Moore M.J."/>
            <person name="Landis J.B."/>
            <person name="Lin N."/>
            <person name="Zhang H."/>
            <person name="Zhang X."/>
            <person name="Huang J."/>
            <person name="Zhang X."/>
            <person name="Sun H."/>
            <person name="Wang H."/>
        </authorList>
    </citation>
    <scope>NUCLEOTIDE SEQUENCE [LARGE SCALE GENOMIC DNA]</scope>
    <source>
        <strain evidence="2">TB1705</strain>
        <tissue evidence="2">Leaf</tissue>
    </source>
</reference>